<dbReference type="OMA" id="WPENVHS"/>
<keyword evidence="1" id="KW-0812">Transmembrane</keyword>
<dbReference type="Proteomes" id="UP000001070">
    <property type="component" value="Unassembled WGS sequence"/>
</dbReference>
<name>B4J2M7_DROGR</name>
<evidence type="ECO:0000313" key="2">
    <source>
        <dbReference type="EMBL" id="EDV97112.1"/>
    </source>
</evidence>
<dbReference type="SUPFAM" id="SSF52540">
    <property type="entry name" value="P-loop containing nucleoside triphosphate hydrolases"/>
    <property type="match status" value="1"/>
</dbReference>
<feature type="transmembrane region" description="Helical" evidence="1">
    <location>
        <begin position="54"/>
        <end position="74"/>
    </location>
</feature>
<gene>
    <name evidence="2" type="primary">Dgri\GH16649</name>
    <name evidence="2" type="ORF">Dgri_GH16649</name>
</gene>
<dbReference type="eggNOG" id="ENOG502SDUG">
    <property type="taxonomic scope" value="Eukaryota"/>
</dbReference>
<proteinExistence type="predicted"/>
<dbReference type="AlphaFoldDB" id="B4J2M7"/>
<sequence>MPRTPEWKQRRIANTRSLDSGLSGDFEDPRRRGILQNTGCRLYREQLQSTYKCNILQGFILFIGLVTVLLMLSFHGNESTAINLEDQLSLEALWLGVSEVLGLGDRLEAKRSLQPFNCDQQLDTRRLFRQIGKQVLNQENALARLERAVRSKRSFKSVALLGPPGVGKTLTATELKQQFPWPENVHSYSWSTQVPDDAHKFHLMRQFVKQLSDCGQNLLIIDNLSTCDYSIVPIYNRLLQQREGDPRSAVNQTVLVVYIFSLQLEYYCEQFEWLQQLPTDTTIINYRHFSRDELRDCLRNELRLEQRILDELTLSLVLEEALLQVDDSGCKHIRQLLLQHGLFGQ</sequence>
<evidence type="ECO:0000313" key="3">
    <source>
        <dbReference type="Proteomes" id="UP000001070"/>
    </source>
</evidence>
<dbReference type="PhylomeDB" id="B4J2M7"/>
<dbReference type="InterPro" id="IPR027417">
    <property type="entry name" value="P-loop_NTPase"/>
</dbReference>
<dbReference type="OrthoDB" id="8191652at2759"/>
<dbReference type="STRING" id="7222.B4J2M7"/>
<dbReference type="KEGG" id="dgr:6558976"/>
<keyword evidence="1" id="KW-0472">Membrane</keyword>
<dbReference type="HOGENOM" id="CLU_845368_0_0_1"/>
<dbReference type="InParanoid" id="B4J2M7"/>
<reference evidence="2 3" key="1">
    <citation type="journal article" date="2007" name="Nature">
        <title>Evolution of genes and genomes on the Drosophila phylogeny.</title>
        <authorList>
            <consortium name="Drosophila 12 Genomes Consortium"/>
            <person name="Clark A.G."/>
            <person name="Eisen M.B."/>
            <person name="Smith D.R."/>
            <person name="Bergman C.M."/>
            <person name="Oliver B."/>
            <person name="Markow T.A."/>
            <person name="Kaufman T.C."/>
            <person name="Kellis M."/>
            <person name="Gelbart W."/>
            <person name="Iyer V.N."/>
            <person name="Pollard D.A."/>
            <person name="Sackton T.B."/>
            <person name="Larracuente A.M."/>
            <person name="Singh N.D."/>
            <person name="Abad J.P."/>
            <person name="Abt D.N."/>
            <person name="Adryan B."/>
            <person name="Aguade M."/>
            <person name="Akashi H."/>
            <person name="Anderson W.W."/>
            <person name="Aquadro C.F."/>
            <person name="Ardell D.H."/>
            <person name="Arguello R."/>
            <person name="Artieri C.G."/>
            <person name="Barbash D.A."/>
            <person name="Barker D."/>
            <person name="Barsanti P."/>
            <person name="Batterham P."/>
            <person name="Batzoglou S."/>
            <person name="Begun D."/>
            <person name="Bhutkar A."/>
            <person name="Blanco E."/>
            <person name="Bosak S.A."/>
            <person name="Bradley R.K."/>
            <person name="Brand A.D."/>
            <person name="Brent M.R."/>
            <person name="Brooks A.N."/>
            <person name="Brown R.H."/>
            <person name="Butlin R.K."/>
            <person name="Caggese C."/>
            <person name="Calvi B.R."/>
            <person name="Bernardo de Carvalho A."/>
            <person name="Caspi A."/>
            <person name="Castrezana S."/>
            <person name="Celniker S.E."/>
            <person name="Chang J.L."/>
            <person name="Chapple C."/>
            <person name="Chatterji S."/>
            <person name="Chinwalla A."/>
            <person name="Civetta A."/>
            <person name="Clifton S.W."/>
            <person name="Comeron J.M."/>
            <person name="Costello J.C."/>
            <person name="Coyne J.A."/>
            <person name="Daub J."/>
            <person name="David R.G."/>
            <person name="Delcher A.L."/>
            <person name="Delehaunty K."/>
            <person name="Do C.B."/>
            <person name="Ebling H."/>
            <person name="Edwards K."/>
            <person name="Eickbush T."/>
            <person name="Evans J.D."/>
            <person name="Filipski A."/>
            <person name="Findeiss S."/>
            <person name="Freyhult E."/>
            <person name="Fulton L."/>
            <person name="Fulton R."/>
            <person name="Garcia A.C."/>
            <person name="Gardiner A."/>
            <person name="Garfield D.A."/>
            <person name="Garvin B.E."/>
            <person name="Gibson G."/>
            <person name="Gilbert D."/>
            <person name="Gnerre S."/>
            <person name="Godfrey J."/>
            <person name="Good R."/>
            <person name="Gotea V."/>
            <person name="Gravely B."/>
            <person name="Greenberg A.J."/>
            <person name="Griffiths-Jones S."/>
            <person name="Gross S."/>
            <person name="Guigo R."/>
            <person name="Gustafson E.A."/>
            <person name="Haerty W."/>
            <person name="Hahn M.W."/>
            <person name="Halligan D.L."/>
            <person name="Halpern A.L."/>
            <person name="Halter G.M."/>
            <person name="Han M.V."/>
            <person name="Heger A."/>
            <person name="Hillier L."/>
            <person name="Hinrichs A.S."/>
            <person name="Holmes I."/>
            <person name="Hoskins R.A."/>
            <person name="Hubisz M.J."/>
            <person name="Hultmark D."/>
            <person name="Huntley M.A."/>
            <person name="Jaffe D.B."/>
            <person name="Jagadeeshan S."/>
            <person name="Jeck W.R."/>
            <person name="Johnson J."/>
            <person name="Jones C.D."/>
            <person name="Jordan W.C."/>
            <person name="Karpen G.H."/>
            <person name="Kataoka E."/>
            <person name="Keightley P.D."/>
            <person name="Kheradpour P."/>
            <person name="Kirkness E.F."/>
            <person name="Koerich L.B."/>
            <person name="Kristiansen K."/>
            <person name="Kudrna D."/>
            <person name="Kulathinal R.J."/>
            <person name="Kumar S."/>
            <person name="Kwok R."/>
            <person name="Lander E."/>
            <person name="Langley C.H."/>
            <person name="Lapoint R."/>
            <person name="Lazzaro B.P."/>
            <person name="Lee S.J."/>
            <person name="Levesque L."/>
            <person name="Li R."/>
            <person name="Lin C.F."/>
            <person name="Lin M.F."/>
            <person name="Lindblad-Toh K."/>
            <person name="Llopart A."/>
            <person name="Long M."/>
            <person name="Low L."/>
            <person name="Lozovsky E."/>
            <person name="Lu J."/>
            <person name="Luo M."/>
            <person name="Machado C.A."/>
            <person name="Makalowski W."/>
            <person name="Marzo M."/>
            <person name="Matsuda M."/>
            <person name="Matzkin L."/>
            <person name="McAllister B."/>
            <person name="McBride C.S."/>
            <person name="McKernan B."/>
            <person name="McKernan K."/>
            <person name="Mendez-Lago M."/>
            <person name="Minx P."/>
            <person name="Mollenhauer M.U."/>
            <person name="Montooth K."/>
            <person name="Mount S.M."/>
            <person name="Mu X."/>
            <person name="Myers E."/>
            <person name="Negre B."/>
            <person name="Newfeld S."/>
            <person name="Nielsen R."/>
            <person name="Noor M.A."/>
            <person name="O'Grady P."/>
            <person name="Pachter L."/>
            <person name="Papaceit M."/>
            <person name="Parisi M.J."/>
            <person name="Parisi M."/>
            <person name="Parts L."/>
            <person name="Pedersen J.S."/>
            <person name="Pesole G."/>
            <person name="Phillippy A.M."/>
            <person name="Ponting C.P."/>
            <person name="Pop M."/>
            <person name="Porcelli D."/>
            <person name="Powell J.R."/>
            <person name="Prohaska S."/>
            <person name="Pruitt K."/>
            <person name="Puig M."/>
            <person name="Quesneville H."/>
            <person name="Ram K.R."/>
            <person name="Rand D."/>
            <person name="Rasmussen M.D."/>
            <person name="Reed L.K."/>
            <person name="Reenan R."/>
            <person name="Reily A."/>
            <person name="Remington K.A."/>
            <person name="Rieger T.T."/>
            <person name="Ritchie M.G."/>
            <person name="Robin C."/>
            <person name="Rogers Y.H."/>
            <person name="Rohde C."/>
            <person name="Rozas J."/>
            <person name="Rubenfield M.J."/>
            <person name="Ruiz A."/>
            <person name="Russo S."/>
            <person name="Salzberg S.L."/>
            <person name="Sanchez-Gracia A."/>
            <person name="Saranga D.J."/>
            <person name="Sato H."/>
            <person name="Schaeffer S.W."/>
            <person name="Schatz M.C."/>
            <person name="Schlenke T."/>
            <person name="Schwartz R."/>
            <person name="Segarra C."/>
            <person name="Singh R.S."/>
            <person name="Sirot L."/>
            <person name="Sirota M."/>
            <person name="Sisneros N.B."/>
            <person name="Smith C.D."/>
            <person name="Smith T.F."/>
            <person name="Spieth J."/>
            <person name="Stage D.E."/>
            <person name="Stark A."/>
            <person name="Stephan W."/>
            <person name="Strausberg R.L."/>
            <person name="Strempel S."/>
            <person name="Sturgill D."/>
            <person name="Sutton G."/>
            <person name="Sutton G.G."/>
            <person name="Tao W."/>
            <person name="Teichmann S."/>
            <person name="Tobari Y.N."/>
            <person name="Tomimura Y."/>
            <person name="Tsolas J.M."/>
            <person name="Valente V.L."/>
            <person name="Venter E."/>
            <person name="Venter J.C."/>
            <person name="Vicario S."/>
            <person name="Vieira F.G."/>
            <person name="Vilella A.J."/>
            <person name="Villasante A."/>
            <person name="Walenz B."/>
            <person name="Wang J."/>
            <person name="Wasserman M."/>
            <person name="Watts T."/>
            <person name="Wilson D."/>
            <person name="Wilson R.K."/>
            <person name="Wing R.A."/>
            <person name="Wolfner M.F."/>
            <person name="Wong A."/>
            <person name="Wong G.K."/>
            <person name="Wu C.I."/>
            <person name="Wu G."/>
            <person name="Yamamoto D."/>
            <person name="Yang H.P."/>
            <person name="Yang S.P."/>
            <person name="Yorke J.A."/>
            <person name="Yoshida K."/>
            <person name="Zdobnov E."/>
            <person name="Zhang P."/>
            <person name="Zhang Y."/>
            <person name="Zimin A.V."/>
            <person name="Baldwin J."/>
            <person name="Abdouelleil A."/>
            <person name="Abdulkadir J."/>
            <person name="Abebe A."/>
            <person name="Abera B."/>
            <person name="Abreu J."/>
            <person name="Acer S.C."/>
            <person name="Aftuck L."/>
            <person name="Alexander A."/>
            <person name="An P."/>
            <person name="Anderson E."/>
            <person name="Anderson S."/>
            <person name="Arachi H."/>
            <person name="Azer M."/>
            <person name="Bachantsang P."/>
            <person name="Barry A."/>
            <person name="Bayul T."/>
            <person name="Berlin A."/>
            <person name="Bessette D."/>
            <person name="Bloom T."/>
            <person name="Blye J."/>
            <person name="Boguslavskiy L."/>
            <person name="Bonnet C."/>
            <person name="Boukhgalter B."/>
            <person name="Bourzgui I."/>
            <person name="Brown A."/>
            <person name="Cahill P."/>
            <person name="Channer S."/>
            <person name="Cheshatsang Y."/>
            <person name="Chuda L."/>
            <person name="Citroen M."/>
            <person name="Collymore A."/>
            <person name="Cooke P."/>
            <person name="Costello M."/>
            <person name="D'Aco K."/>
            <person name="Daza R."/>
            <person name="De Haan G."/>
            <person name="DeGray S."/>
            <person name="DeMaso C."/>
            <person name="Dhargay N."/>
            <person name="Dooley K."/>
            <person name="Dooley E."/>
            <person name="Doricent M."/>
            <person name="Dorje P."/>
            <person name="Dorjee K."/>
            <person name="Dupes A."/>
            <person name="Elong R."/>
            <person name="Falk J."/>
            <person name="Farina A."/>
            <person name="Faro S."/>
            <person name="Ferguson D."/>
            <person name="Fisher S."/>
            <person name="Foley C.D."/>
            <person name="Franke A."/>
            <person name="Friedrich D."/>
            <person name="Gadbois L."/>
            <person name="Gearin G."/>
            <person name="Gearin C.R."/>
            <person name="Giannoukos G."/>
            <person name="Goode T."/>
            <person name="Graham J."/>
            <person name="Grandbois E."/>
            <person name="Grewal S."/>
            <person name="Gyaltsen K."/>
            <person name="Hafez N."/>
            <person name="Hagos B."/>
            <person name="Hall J."/>
            <person name="Henson C."/>
            <person name="Hollinger A."/>
            <person name="Honan T."/>
            <person name="Huard M.D."/>
            <person name="Hughes L."/>
            <person name="Hurhula B."/>
            <person name="Husby M.E."/>
            <person name="Kamat A."/>
            <person name="Kanga B."/>
            <person name="Kashin S."/>
            <person name="Khazanovich D."/>
            <person name="Kisner P."/>
            <person name="Lance K."/>
            <person name="Lara M."/>
            <person name="Lee W."/>
            <person name="Lennon N."/>
            <person name="Letendre F."/>
            <person name="LeVine R."/>
            <person name="Lipovsky A."/>
            <person name="Liu X."/>
            <person name="Liu J."/>
            <person name="Liu S."/>
            <person name="Lokyitsang T."/>
            <person name="Lokyitsang Y."/>
            <person name="Lubonja R."/>
            <person name="Lui A."/>
            <person name="MacDonald P."/>
            <person name="Magnisalis V."/>
            <person name="Maru K."/>
            <person name="Matthews C."/>
            <person name="McCusker W."/>
            <person name="McDonough S."/>
            <person name="Mehta T."/>
            <person name="Meldrim J."/>
            <person name="Meneus L."/>
            <person name="Mihai O."/>
            <person name="Mihalev A."/>
            <person name="Mihova T."/>
            <person name="Mittelman R."/>
            <person name="Mlenga V."/>
            <person name="Montmayeur A."/>
            <person name="Mulrain L."/>
            <person name="Navidi A."/>
            <person name="Naylor J."/>
            <person name="Negash T."/>
            <person name="Nguyen T."/>
            <person name="Nguyen N."/>
            <person name="Nicol R."/>
            <person name="Norbu C."/>
            <person name="Norbu N."/>
            <person name="Novod N."/>
            <person name="O'Neill B."/>
            <person name="Osman S."/>
            <person name="Markiewicz E."/>
            <person name="Oyono O.L."/>
            <person name="Patti C."/>
            <person name="Phunkhang P."/>
            <person name="Pierre F."/>
            <person name="Priest M."/>
            <person name="Raghuraman S."/>
            <person name="Rege F."/>
            <person name="Reyes R."/>
            <person name="Rise C."/>
            <person name="Rogov P."/>
            <person name="Ross K."/>
            <person name="Ryan E."/>
            <person name="Settipalli S."/>
            <person name="Shea T."/>
            <person name="Sherpa N."/>
            <person name="Shi L."/>
            <person name="Shih D."/>
            <person name="Sparrow T."/>
            <person name="Spaulding J."/>
            <person name="Stalker J."/>
            <person name="Stange-Thomann N."/>
            <person name="Stavropoulos S."/>
            <person name="Stone C."/>
            <person name="Strader C."/>
            <person name="Tesfaye S."/>
            <person name="Thomson T."/>
            <person name="Thoulutsang Y."/>
            <person name="Thoulutsang D."/>
            <person name="Topham K."/>
            <person name="Topping I."/>
            <person name="Tsamla T."/>
            <person name="Vassiliev H."/>
            <person name="Vo A."/>
            <person name="Wangchuk T."/>
            <person name="Wangdi T."/>
            <person name="Weiand M."/>
            <person name="Wilkinson J."/>
            <person name="Wilson A."/>
            <person name="Yadav S."/>
            <person name="Young G."/>
            <person name="Yu Q."/>
            <person name="Zembek L."/>
            <person name="Zhong D."/>
            <person name="Zimmer A."/>
            <person name="Zwirko Z."/>
            <person name="Jaffe D.B."/>
            <person name="Alvarez P."/>
            <person name="Brockman W."/>
            <person name="Butler J."/>
            <person name="Chin C."/>
            <person name="Gnerre S."/>
            <person name="Grabherr M."/>
            <person name="Kleber M."/>
            <person name="Mauceli E."/>
            <person name="MacCallum I."/>
        </authorList>
    </citation>
    <scope>NUCLEOTIDE SEQUENCE [LARGE SCALE GENOMIC DNA]</scope>
    <source>
        <strain evidence="3">Tucson 15287-2541.00</strain>
    </source>
</reference>
<dbReference type="EMBL" id="CH916366">
    <property type="protein sequence ID" value="EDV97112.1"/>
    <property type="molecule type" value="Genomic_DNA"/>
</dbReference>
<dbReference type="Gene3D" id="3.40.50.300">
    <property type="entry name" value="P-loop containing nucleotide triphosphate hydrolases"/>
    <property type="match status" value="1"/>
</dbReference>
<keyword evidence="1" id="KW-1133">Transmembrane helix</keyword>
<keyword evidence="3" id="KW-1185">Reference proteome</keyword>
<evidence type="ECO:0000256" key="1">
    <source>
        <dbReference type="SAM" id="Phobius"/>
    </source>
</evidence>
<organism evidence="3">
    <name type="scientific">Drosophila grimshawi</name>
    <name type="common">Hawaiian fruit fly</name>
    <name type="synonym">Idiomyia grimshawi</name>
    <dbReference type="NCBI Taxonomy" id="7222"/>
    <lineage>
        <taxon>Eukaryota</taxon>
        <taxon>Metazoa</taxon>
        <taxon>Ecdysozoa</taxon>
        <taxon>Arthropoda</taxon>
        <taxon>Hexapoda</taxon>
        <taxon>Insecta</taxon>
        <taxon>Pterygota</taxon>
        <taxon>Neoptera</taxon>
        <taxon>Endopterygota</taxon>
        <taxon>Diptera</taxon>
        <taxon>Brachycera</taxon>
        <taxon>Muscomorpha</taxon>
        <taxon>Ephydroidea</taxon>
        <taxon>Drosophilidae</taxon>
        <taxon>Drosophila</taxon>
        <taxon>Hawaiian Drosophila</taxon>
    </lineage>
</organism>
<protein>
    <submittedName>
        <fullName evidence="2">GH16649</fullName>
    </submittedName>
</protein>
<accession>B4J2M7</accession>